<evidence type="ECO:0000256" key="3">
    <source>
        <dbReference type="ARBA" id="ARBA00022605"/>
    </source>
</evidence>
<evidence type="ECO:0000259" key="12">
    <source>
        <dbReference type="Pfam" id="PF00117"/>
    </source>
</evidence>
<keyword evidence="3 10" id="KW-0028">Amino-acid biosynthesis</keyword>
<name>A0A059ZMQ2_ACICK</name>
<comment type="subunit">
    <text evidence="2 10">Heterodimer of HisH and HisF.</text>
</comment>
<gene>
    <name evidence="10" type="primary">hisH</name>
    <name evidence="13" type="ORF">Acaty_c0379</name>
</gene>
<dbReference type="GO" id="GO:0005737">
    <property type="term" value="C:cytoplasm"/>
    <property type="evidence" value="ECO:0007669"/>
    <property type="project" value="UniProtKB-SubCell"/>
</dbReference>
<keyword evidence="10" id="KW-0963">Cytoplasm</keyword>
<dbReference type="PANTHER" id="PTHR42701">
    <property type="entry name" value="IMIDAZOLE GLYCEROL PHOSPHATE SYNTHASE SUBUNIT HISH"/>
    <property type="match status" value="1"/>
</dbReference>
<keyword evidence="7 10" id="KW-0456">Lyase</keyword>
<dbReference type="GO" id="GO:0000105">
    <property type="term" value="P:L-histidine biosynthetic process"/>
    <property type="evidence" value="ECO:0007669"/>
    <property type="project" value="UniProtKB-UniRule"/>
</dbReference>
<dbReference type="InterPro" id="IPR010139">
    <property type="entry name" value="Imidazole-glycPsynth_HisH"/>
</dbReference>
<feature type="active site" description="Nucleophile" evidence="10 11">
    <location>
        <position position="84"/>
    </location>
</feature>
<dbReference type="GO" id="GO:0000107">
    <property type="term" value="F:imidazoleglycerol-phosphate synthase activity"/>
    <property type="evidence" value="ECO:0007669"/>
    <property type="project" value="UniProtKB-UniRule"/>
</dbReference>
<dbReference type="EC" id="4.3.2.10" evidence="10"/>
<dbReference type="GO" id="GO:0004359">
    <property type="term" value="F:glutaminase activity"/>
    <property type="evidence" value="ECO:0007669"/>
    <property type="project" value="UniProtKB-EC"/>
</dbReference>
<reference evidence="13 14" key="1">
    <citation type="journal article" date="2009" name="J. Bacteriol.">
        <title>Draft genome sequence of the extremely acidophilic bacterium Acidithiobacillus caldus ATCC 51756 reveals metabolic versatility in the genus Acidithiobacillus.</title>
        <authorList>
            <person name="Valdes J."/>
            <person name="Quatrini R."/>
            <person name="Hallberg K."/>
            <person name="Dopson M."/>
            <person name="Valenzuela P.D."/>
            <person name="Holmes D.S."/>
        </authorList>
    </citation>
    <scope>NUCLEOTIDE SEQUENCE [LARGE SCALE GENOMIC DNA]</scope>
    <source>
        <strain evidence="14">ATCC 51756 / DSM 8584 / KU</strain>
    </source>
</reference>
<evidence type="ECO:0000256" key="4">
    <source>
        <dbReference type="ARBA" id="ARBA00022801"/>
    </source>
</evidence>
<evidence type="ECO:0000256" key="11">
    <source>
        <dbReference type="PIRSR" id="PIRSR000495-1"/>
    </source>
</evidence>
<dbReference type="PROSITE" id="PS51273">
    <property type="entry name" value="GATASE_TYPE_1"/>
    <property type="match status" value="1"/>
</dbReference>
<evidence type="ECO:0000256" key="5">
    <source>
        <dbReference type="ARBA" id="ARBA00022962"/>
    </source>
</evidence>
<keyword evidence="5 10" id="KW-0315">Glutamine amidotransferase</keyword>
<comment type="function">
    <text evidence="10">IGPS catalyzes the conversion of PRFAR and glutamine to IGP, AICAR and glutamate. The HisH subunit catalyzes the hydrolysis of glutamine to glutamate and ammonia as part of the synthesis of IGP and AICAR. The resulting ammonia molecule is channeled to the active site of HisF.</text>
</comment>
<dbReference type="InterPro" id="IPR029062">
    <property type="entry name" value="Class_I_gatase-like"/>
</dbReference>
<feature type="domain" description="Glutamine amidotransferase" evidence="12">
    <location>
        <begin position="10"/>
        <end position="210"/>
    </location>
</feature>
<protein>
    <recommendedName>
        <fullName evidence="10">Imidazole glycerol phosphate synthase subunit HisH</fullName>
        <ecNumber evidence="10">4.3.2.10</ecNumber>
    </recommendedName>
    <alternativeName>
        <fullName evidence="10">IGP synthase glutaminase subunit</fullName>
        <ecNumber evidence="10">3.5.1.2</ecNumber>
    </alternativeName>
    <alternativeName>
        <fullName evidence="10">IGP synthase subunit HisH</fullName>
    </alternativeName>
    <alternativeName>
        <fullName evidence="10">ImGP synthase subunit HisH</fullName>
        <shortName evidence="10">IGPS subunit HisH</shortName>
    </alternativeName>
</protein>
<dbReference type="GO" id="GO:0016829">
    <property type="term" value="F:lyase activity"/>
    <property type="evidence" value="ECO:0007669"/>
    <property type="project" value="UniProtKB-KW"/>
</dbReference>
<dbReference type="EC" id="3.5.1.2" evidence="10"/>
<dbReference type="RefSeq" id="WP_004870434.1">
    <property type="nucleotide sequence ID" value="NZ_CP005986.1"/>
</dbReference>
<evidence type="ECO:0000256" key="1">
    <source>
        <dbReference type="ARBA" id="ARBA00005091"/>
    </source>
</evidence>
<evidence type="ECO:0000256" key="2">
    <source>
        <dbReference type="ARBA" id="ARBA00011152"/>
    </source>
</evidence>
<evidence type="ECO:0000256" key="8">
    <source>
        <dbReference type="ARBA" id="ARBA00047838"/>
    </source>
</evidence>
<comment type="catalytic activity">
    <reaction evidence="8 10">
        <text>5-[(5-phospho-1-deoxy-D-ribulos-1-ylimino)methylamino]-1-(5-phospho-beta-D-ribosyl)imidazole-4-carboxamide + L-glutamine = D-erythro-1-(imidazol-4-yl)glycerol 3-phosphate + 5-amino-1-(5-phospho-beta-D-ribosyl)imidazole-4-carboxamide + L-glutamate + H(+)</text>
        <dbReference type="Rhea" id="RHEA:24793"/>
        <dbReference type="ChEBI" id="CHEBI:15378"/>
        <dbReference type="ChEBI" id="CHEBI:29985"/>
        <dbReference type="ChEBI" id="CHEBI:58278"/>
        <dbReference type="ChEBI" id="CHEBI:58359"/>
        <dbReference type="ChEBI" id="CHEBI:58475"/>
        <dbReference type="ChEBI" id="CHEBI:58525"/>
        <dbReference type="EC" id="4.3.2.10"/>
    </reaction>
</comment>
<dbReference type="PIRSF" id="PIRSF000495">
    <property type="entry name" value="Amidotransf_hisH"/>
    <property type="match status" value="1"/>
</dbReference>
<dbReference type="CDD" id="cd01748">
    <property type="entry name" value="GATase1_IGP_Synthase"/>
    <property type="match status" value="1"/>
</dbReference>
<keyword evidence="13" id="KW-0808">Transferase</keyword>
<dbReference type="EMBL" id="CP005986">
    <property type="protein sequence ID" value="AIA54269.1"/>
    <property type="molecule type" value="Genomic_DNA"/>
</dbReference>
<dbReference type="AlphaFoldDB" id="A0A059ZMQ2"/>
<dbReference type="InterPro" id="IPR017926">
    <property type="entry name" value="GATASE"/>
</dbReference>
<evidence type="ECO:0000256" key="9">
    <source>
        <dbReference type="ARBA" id="ARBA00049534"/>
    </source>
</evidence>
<proteinExistence type="inferred from homology"/>
<dbReference type="GeneID" id="92930396"/>
<keyword evidence="6 10" id="KW-0368">Histidine biosynthesis</keyword>
<dbReference type="PANTHER" id="PTHR42701:SF1">
    <property type="entry name" value="IMIDAZOLE GLYCEROL PHOSPHATE SYNTHASE SUBUNIT HISH"/>
    <property type="match status" value="1"/>
</dbReference>
<sequence>MSMGFTRVGIVDYGMGNLHSVAKAVEHLGGKATISSRAEELARCDRIVFPGVGAFGDCMAALEDRDLLEFVRVAASSRPFLGICLGMQLLMESSTEHGEHTGLGILPGRVLPFPEEALVASDGRRLKVPHMGWNELHQLITHPLFAGIPQDAHYYFVHSFYVEPAHPDLLAASSDYGFAFCAALAQDNIFALQCHPEKSGEAGLRLLGNFLQWSGDCGSDCPAAFG</sequence>
<keyword evidence="13" id="KW-0328">Glycosyltransferase</keyword>
<feature type="active site" evidence="10 11">
    <location>
        <position position="197"/>
    </location>
</feature>
<dbReference type="Gene3D" id="3.40.50.880">
    <property type="match status" value="1"/>
</dbReference>
<accession>A0A059ZMQ2</accession>
<feature type="active site" evidence="10 11">
    <location>
        <position position="195"/>
    </location>
</feature>
<evidence type="ECO:0000256" key="10">
    <source>
        <dbReference type="HAMAP-Rule" id="MF_00278"/>
    </source>
</evidence>
<dbReference type="Proteomes" id="UP000005522">
    <property type="component" value="Chromosome"/>
</dbReference>
<dbReference type="HAMAP" id="MF_00278">
    <property type="entry name" value="HisH"/>
    <property type="match status" value="1"/>
</dbReference>
<keyword evidence="4 10" id="KW-0378">Hydrolase</keyword>
<comment type="catalytic activity">
    <reaction evidence="9 10">
        <text>L-glutamine + H2O = L-glutamate + NH4(+)</text>
        <dbReference type="Rhea" id="RHEA:15889"/>
        <dbReference type="ChEBI" id="CHEBI:15377"/>
        <dbReference type="ChEBI" id="CHEBI:28938"/>
        <dbReference type="ChEBI" id="CHEBI:29985"/>
        <dbReference type="ChEBI" id="CHEBI:58359"/>
        <dbReference type="EC" id="3.5.1.2"/>
    </reaction>
</comment>
<dbReference type="SUPFAM" id="SSF52317">
    <property type="entry name" value="Class I glutamine amidotransferase-like"/>
    <property type="match status" value="1"/>
</dbReference>
<evidence type="ECO:0000313" key="13">
    <source>
        <dbReference type="EMBL" id="AIA54269.1"/>
    </source>
</evidence>
<organism evidence="13 14">
    <name type="scientific">Acidithiobacillus caldus (strain ATCC 51756 / DSM 8584 / KU)</name>
    <dbReference type="NCBI Taxonomy" id="637389"/>
    <lineage>
        <taxon>Bacteria</taxon>
        <taxon>Pseudomonadati</taxon>
        <taxon>Pseudomonadota</taxon>
        <taxon>Acidithiobacillia</taxon>
        <taxon>Acidithiobacillales</taxon>
        <taxon>Acidithiobacillaceae</taxon>
        <taxon>Acidithiobacillus</taxon>
    </lineage>
</organism>
<dbReference type="HOGENOM" id="CLU_071837_2_0_6"/>
<dbReference type="UniPathway" id="UPA00031">
    <property type="reaction ID" value="UER00010"/>
</dbReference>
<dbReference type="KEGG" id="acz:Acaty_c0379"/>
<evidence type="ECO:0000313" key="14">
    <source>
        <dbReference type="Proteomes" id="UP000005522"/>
    </source>
</evidence>
<dbReference type="Pfam" id="PF00117">
    <property type="entry name" value="GATase"/>
    <property type="match status" value="1"/>
</dbReference>
<dbReference type="eggNOG" id="COG0118">
    <property type="taxonomic scope" value="Bacteria"/>
</dbReference>
<evidence type="ECO:0000256" key="7">
    <source>
        <dbReference type="ARBA" id="ARBA00023239"/>
    </source>
</evidence>
<dbReference type="NCBIfam" id="TIGR01855">
    <property type="entry name" value="IMP_synth_hisH"/>
    <property type="match status" value="1"/>
</dbReference>
<comment type="pathway">
    <text evidence="1 10">Amino-acid biosynthesis; L-histidine biosynthesis; L-histidine from 5-phospho-alpha-D-ribose 1-diphosphate: step 5/9.</text>
</comment>
<comment type="subcellular location">
    <subcellularLocation>
        <location evidence="10">Cytoplasm</location>
    </subcellularLocation>
</comment>
<evidence type="ECO:0000256" key="6">
    <source>
        <dbReference type="ARBA" id="ARBA00023102"/>
    </source>
</evidence>